<feature type="transmembrane region" description="Helical" evidence="1">
    <location>
        <begin position="62"/>
        <end position="80"/>
    </location>
</feature>
<evidence type="ECO:0008006" key="4">
    <source>
        <dbReference type="Google" id="ProtNLM"/>
    </source>
</evidence>
<organism evidence="2 3">
    <name type="scientific">Kingdonia uniflora</name>
    <dbReference type="NCBI Taxonomy" id="39325"/>
    <lineage>
        <taxon>Eukaryota</taxon>
        <taxon>Viridiplantae</taxon>
        <taxon>Streptophyta</taxon>
        <taxon>Embryophyta</taxon>
        <taxon>Tracheophyta</taxon>
        <taxon>Spermatophyta</taxon>
        <taxon>Magnoliopsida</taxon>
        <taxon>Ranunculales</taxon>
        <taxon>Circaeasteraceae</taxon>
        <taxon>Kingdonia</taxon>
    </lineage>
</organism>
<keyword evidence="1" id="KW-1133">Transmembrane helix</keyword>
<gene>
    <name evidence="2" type="ORF">GIB67_040391</name>
</gene>
<comment type="caution">
    <text evidence="2">The sequence shown here is derived from an EMBL/GenBank/DDBJ whole genome shotgun (WGS) entry which is preliminary data.</text>
</comment>
<evidence type="ECO:0000313" key="3">
    <source>
        <dbReference type="Proteomes" id="UP000541444"/>
    </source>
</evidence>
<reference evidence="2 3" key="1">
    <citation type="journal article" date="2020" name="IScience">
        <title>Genome Sequencing of the Endangered Kingdonia uniflora (Circaeasteraceae, Ranunculales) Reveals Potential Mechanisms of Evolutionary Specialization.</title>
        <authorList>
            <person name="Sun Y."/>
            <person name="Deng T."/>
            <person name="Zhang A."/>
            <person name="Moore M.J."/>
            <person name="Landis J.B."/>
            <person name="Lin N."/>
            <person name="Zhang H."/>
            <person name="Zhang X."/>
            <person name="Huang J."/>
            <person name="Zhang X."/>
            <person name="Sun H."/>
            <person name="Wang H."/>
        </authorList>
    </citation>
    <scope>NUCLEOTIDE SEQUENCE [LARGE SCALE GENOMIC DNA]</scope>
    <source>
        <strain evidence="2">TB1705</strain>
        <tissue evidence="2">Leaf</tissue>
    </source>
</reference>
<evidence type="ECO:0000256" key="1">
    <source>
        <dbReference type="SAM" id="Phobius"/>
    </source>
</evidence>
<keyword evidence="3" id="KW-1185">Reference proteome</keyword>
<dbReference type="AlphaFoldDB" id="A0A7J7KXH6"/>
<evidence type="ECO:0000313" key="2">
    <source>
        <dbReference type="EMBL" id="KAF6135080.1"/>
    </source>
</evidence>
<feature type="transmembrane region" description="Helical" evidence="1">
    <location>
        <begin position="12"/>
        <end position="34"/>
    </location>
</feature>
<accession>A0A7J7KXH6</accession>
<protein>
    <recommendedName>
        <fullName evidence="4">Reverse transcriptase domain-containing protein</fullName>
    </recommendedName>
</protein>
<sequence>MWHSRWTSVKPYIFTALSTFGFALKFCSWMQTIINNSMISILINGSQSGFLQISSGHVQGNLISPILFAIVEDVLSINFYKAKTQGRMRTMTSIKIMHGPTHLFFVDDIFLFMNGNNRRLRQLKGRVTHAKSIMNSLPIHNMAVYKWPRALIKEGDNILRNYIVTGDPAKRKGVMLKWEKGAKDWALFLISKFSTRSGDTIRYHKPSNIWSGIQTGAALTKPYNYWLIGYGMKIDF</sequence>
<dbReference type="EMBL" id="JACGCM010002813">
    <property type="protein sequence ID" value="KAF6135080.1"/>
    <property type="molecule type" value="Genomic_DNA"/>
</dbReference>
<keyword evidence="1" id="KW-0812">Transmembrane</keyword>
<proteinExistence type="predicted"/>
<keyword evidence="1" id="KW-0472">Membrane</keyword>
<dbReference type="Proteomes" id="UP000541444">
    <property type="component" value="Unassembled WGS sequence"/>
</dbReference>
<name>A0A7J7KXH6_9MAGN</name>
<dbReference type="OrthoDB" id="994369at2759"/>